<reference evidence="5" key="2">
    <citation type="submission" date="2023-06" db="EMBL/GenBank/DDBJ databases">
        <authorList>
            <person name="Ma L."/>
            <person name="Liu K.-W."/>
            <person name="Li Z."/>
            <person name="Hsiao Y.-Y."/>
            <person name="Qi Y."/>
            <person name="Fu T."/>
            <person name="Tang G."/>
            <person name="Zhang D."/>
            <person name="Sun W.-H."/>
            <person name="Liu D.-K."/>
            <person name="Li Y."/>
            <person name="Chen G.-Z."/>
            <person name="Liu X.-D."/>
            <person name="Liao X.-Y."/>
            <person name="Jiang Y.-T."/>
            <person name="Yu X."/>
            <person name="Hao Y."/>
            <person name="Huang J."/>
            <person name="Zhao X.-W."/>
            <person name="Ke S."/>
            <person name="Chen Y.-Y."/>
            <person name="Wu W.-L."/>
            <person name="Hsu J.-L."/>
            <person name="Lin Y.-F."/>
            <person name="Huang M.-D."/>
            <person name="Li C.-Y."/>
            <person name="Huang L."/>
            <person name="Wang Z.-W."/>
            <person name="Zhao X."/>
            <person name="Zhong W.-Y."/>
            <person name="Peng D.-H."/>
            <person name="Ahmad S."/>
            <person name="Lan S."/>
            <person name="Zhang J.-S."/>
            <person name="Tsai W.-C."/>
            <person name="Van De Peer Y."/>
            <person name="Liu Z.-J."/>
        </authorList>
    </citation>
    <scope>NUCLEOTIDE SEQUENCE</scope>
    <source>
        <strain evidence="5">CP</strain>
        <tissue evidence="5">Leaves</tissue>
    </source>
</reference>
<evidence type="ECO:0000256" key="1">
    <source>
        <dbReference type="ARBA" id="ARBA00007447"/>
    </source>
</evidence>
<dbReference type="PANTHER" id="PTHR13683">
    <property type="entry name" value="ASPARTYL PROTEASES"/>
    <property type="match status" value="1"/>
</dbReference>
<dbReference type="InterPro" id="IPR021109">
    <property type="entry name" value="Peptidase_aspartic_dom_sf"/>
</dbReference>
<dbReference type="PANTHER" id="PTHR13683:SF679">
    <property type="entry name" value="ASPARTYL PROTEASE FAMILY PROTEIN 2"/>
    <property type="match status" value="1"/>
</dbReference>
<keyword evidence="6" id="KW-1185">Reference proteome</keyword>
<organism evidence="5 6">
    <name type="scientific">Acorus calamus</name>
    <name type="common">Sweet flag</name>
    <dbReference type="NCBI Taxonomy" id="4465"/>
    <lineage>
        <taxon>Eukaryota</taxon>
        <taxon>Viridiplantae</taxon>
        <taxon>Streptophyta</taxon>
        <taxon>Embryophyta</taxon>
        <taxon>Tracheophyta</taxon>
        <taxon>Spermatophyta</taxon>
        <taxon>Magnoliopsida</taxon>
        <taxon>Liliopsida</taxon>
        <taxon>Acoraceae</taxon>
        <taxon>Acorus</taxon>
    </lineage>
</organism>
<feature type="chain" id="PRO_5043440527" description="Peptidase A1 domain-containing protein" evidence="3">
    <location>
        <begin position="23"/>
        <end position="431"/>
    </location>
</feature>
<dbReference type="InterPro" id="IPR001461">
    <property type="entry name" value="Aspartic_peptidase_A1"/>
</dbReference>
<accession>A0AAV9DMR9</accession>
<dbReference type="InterPro" id="IPR001969">
    <property type="entry name" value="Aspartic_peptidase_AS"/>
</dbReference>
<gene>
    <name evidence="5" type="ORF">QJS10_CPB12g00862</name>
</gene>
<dbReference type="Pfam" id="PF14541">
    <property type="entry name" value="TAXi_C"/>
    <property type="match status" value="1"/>
</dbReference>
<feature type="signal peptide" evidence="3">
    <location>
        <begin position="1"/>
        <end position="22"/>
    </location>
</feature>
<dbReference type="AlphaFoldDB" id="A0AAV9DMR9"/>
<dbReference type="Pfam" id="PF14543">
    <property type="entry name" value="TAXi_N"/>
    <property type="match status" value="1"/>
</dbReference>
<dbReference type="Gene3D" id="2.40.70.10">
    <property type="entry name" value="Acid Proteases"/>
    <property type="match status" value="2"/>
</dbReference>
<reference evidence="5" key="1">
    <citation type="journal article" date="2023" name="Nat. Commun.">
        <title>Diploid and tetraploid genomes of Acorus and the evolution of monocots.</title>
        <authorList>
            <person name="Ma L."/>
            <person name="Liu K.W."/>
            <person name="Li Z."/>
            <person name="Hsiao Y.Y."/>
            <person name="Qi Y."/>
            <person name="Fu T."/>
            <person name="Tang G.D."/>
            <person name="Zhang D."/>
            <person name="Sun W.H."/>
            <person name="Liu D.K."/>
            <person name="Li Y."/>
            <person name="Chen G.Z."/>
            <person name="Liu X.D."/>
            <person name="Liao X.Y."/>
            <person name="Jiang Y.T."/>
            <person name="Yu X."/>
            <person name="Hao Y."/>
            <person name="Huang J."/>
            <person name="Zhao X.W."/>
            <person name="Ke S."/>
            <person name="Chen Y.Y."/>
            <person name="Wu W.L."/>
            <person name="Hsu J.L."/>
            <person name="Lin Y.F."/>
            <person name="Huang M.D."/>
            <person name="Li C.Y."/>
            <person name="Huang L."/>
            <person name="Wang Z.W."/>
            <person name="Zhao X."/>
            <person name="Zhong W.Y."/>
            <person name="Peng D.H."/>
            <person name="Ahmad S."/>
            <person name="Lan S."/>
            <person name="Zhang J.S."/>
            <person name="Tsai W.C."/>
            <person name="Van de Peer Y."/>
            <person name="Liu Z.J."/>
        </authorList>
    </citation>
    <scope>NUCLEOTIDE SEQUENCE</scope>
    <source>
        <strain evidence="5">CP</strain>
    </source>
</reference>
<feature type="active site" evidence="2">
    <location>
        <position position="134"/>
    </location>
</feature>
<feature type="domain" description="Peptidase A1" evidence="4">
    <location>
        <begin position="116"/>
        <end position="427"/>
    </location>
</feature>
<evidence type="ECO:0000256" key="3">
    <source>
        <dbReference type="SAM" id="SignalP"/>
    </source>
</evidence>
<dbReference type="InterPro" id="IPR032799">
    <property type="entry name" value="TAXi_C"/>
</dbReference>
<dbReference type="GO" id="GO:0004190">
    <property type="term" value="F:aspartic-type endopeptidase activity"/>
    <property type="evidence" value="ECO:0007669"/>
    <property type="project" value="InterPro"/>
</dbReference>
<dbReference type="PROSITE" id="PS51767">
    <property type="entry name" value="PEPTIDASE_A1"/>
    <property type="match status" value="1"/>
</dbReference>
<protein>
    <recommendedName>
        <fullName evidence="4">Peptidase A1 domain-containing protein</fullName>
    </recommendedName>
</protein>
<evidence type="ECO:0000313" key="5">
    <source>
        <dbReference type="EMBL" id="KAK1301583.1"/>
    </source>
</evidence>
<name>A0AAV9DMR9_ACOCL</name>
<keyword evidence="3" id="KW-0732">Signal</keyword>
<feature type="active site" evidence="2">
    <location>
        <position position="308"/>
    </location>
</feature>
<comment type="caution">
    <text evidence="5">The sequence shown here is derived from an EMBL/GenBank/DDBJ whole genome shotgun (WGS) entry which is preliminary data.</text>
</comment>
<comment type="similarity">
    <text evidence="1">Belongs to the peptidase A1 family.</text>
</comment>
<dbReference type="PROSITE" id="PS00141">
    <property type="entry name" value="ASP_PROTEASE"/>
    <property type="match status" value="2"/>
</dbReference>
<sequence length="431" mass="47705">MSSSYFSFAILLFTLLILDCDGLVEDEENYHIFNIHSLLPDTVCSPYNGSQPTSPSSFNITHTNGPCSPLGWNGHWPTFDEILQQDLPRVDYLYRQSSSNNSFNGAILPVRIDGNYLVSVGFGTPRVDRHVLFDTGSSLTWTSCHGYHSHSYSRIPLDSRECNRLPFKTSAYHPACGYDAHYSDGARIKGIFGHDALALGPSEAASQFLFGCSYEHPDRDQGLLGLGRSWISLFEQARERFDGQFSYCLPTPSSVGHLTLGRSQYAHSLSFTPLLDYRDKEHYYVELRSIVIGRHTINIGCCTPAMLDSGATLTYLPPAAYAELRQWFMEGMSMYPRAPSARGLDTCYDLSGHGERASIPRVTLQFAGGVEVVVEKEGTVHAADVSSVCLAIVPRRSQGEEIVLLGSLVQIRKEVSYRPNANRVGFGPGDC</sequence>
<dbReference type="InterPro" id="IPR033121">
    <property type="entry name" value="PEPTIDASE_A1"/>
</dbReference>
<evidence type="ECO:0000259" key="4">
    <source>
        <dbReference type="PROSITE" id="PS51767"/>
    </source>
</evidence>
<proteinExistence type="inferred from homology"/>
<dbReference type="InterPro" id="IPR032861">
    <property type="entry name" value="TAXi_N"/>
</dbReference>
<dbReference type="SUPFAM" id="SSF50630">
    <property type="entry name" value="Acid proteases"/>
    <property type="match status" value="1"/>
</dbReference>
<evidence type="ECO:0000313" key="6">
    <source>
        <dbReference type="Proteomes" id="UP001180020"/>
    </source>
</evidence>
<dbReference type="GO" id="GO:0006508">
    <property type="term" value="P:proteolysis"/>
    <property type="evidence" value="ECO:0007669"/>
    <property type="project" value="InterPro"/>
</dbReference>
<dbReference type="Proteomes" id="UP001180020">
    <property type="component" value="Unassembled WGS sequence"/>
</dbReference>
<evidence type="ECO:0000256" key="2">
    <source>
        <dbReference type="PIRSR" id="PIRSR601461-1"/>
    </source>
</evidence>
<dbReference type="EMBL" id="JAUJYO010000012">
    <property type="protein sequence ID" value="KAK1301583.1"/>
    <property type="molecule type" value="Genomic_DNA"/>
</dbReference>